<feature type="compositionally biased region" description="Basic residues" evidence="1">
    <location>
        <begin position="85"/>
        <end position="97"/>
    </location>
</feature>
<feature type="region of interest" description="Disordered" evidence="1">
    <location>
        <begin position="70"/>
        <end position="104"/>
    </location>
</feature>
<keyword evidence="3" id="KW-1185">Reference proteome</keyword>
<evidence type="ECO:0000313" key="2">
    <source>
        <dbReference type="EMBL" id="VEL13447.1"/>
    </source>
</evidence>
<organism evidence="2 3">
    <name type="scientific">Protopolystoma xenopodis</name>
    <dbReference type="NCBI Taxonomy" id="117903"/>
    <lineage>
        <taxon>Eukaryota</taxon>
        <taxon>Metazoa</taxon>
        <taxon>Spiralia</taxon>
        <taxon>Lophotrochozoa</taxon>
        <taxon>Platyhelminthes</taxon>
        <taxon>Monogenea</taxon>
        <taxon>Polyopisthocotylea</taxon>
        <taxon>Polystomatidea</taxon>
        <taxon>Polystomatidae</taxon>
        <taxon>Protopolystoma</taxon>
    </lineage>
</organism>
<dbReference type="EMBL" id="CAAALY010017817">
    <property type="protein sequence ID" value="VEL13447.1"/>
    <property type="molecule type" value="Genomic_DNA"/>
</dbReference>
<protein>
    <recommendedName>
        <fullName evidence="4">RRM domain-containing protein</fullName>
    </recommendedName>
</protein>
<comment type="caution">
    <text evidence="2">The sequence shown here is derived from an EMBL/GenBank/DDBJ whole genome shotgun (WGS) entry which is preliminary data.</text>
</comment>
<gene>
    <name evidence="2" type="ORF">PXEA_LOCUS6887</name>
</gene>
<accession>A0A3S5CDZ5</accession>
<dbReference type="Proteomes" id="UP000784294">
    <property type="component" value="Unassembled WGS sequence"/>
</dbReference>
<name>A0A3S5CDZ5_9PLAT</name>
<proteinExistence type="predicted"/>
<reference evidence="2" key="1">
    <citation type="submission" date="2018-11" db="EMBL/GenBank/DDBJ databases">
        <authorList>
            <consortium name="Pathogen Informatics"/>
        </authorList>
    </citation>
    <scope>NUCLEOTIDE SEQUENCE</scope>
</reference>
<feature type="region of interest" description="Disordered" evidence="1">
    <location>
        <begin position="1"/>
        <end position="25"/>
    </location>
</feature>
<evidence type="ECO:0008006" key="4">
    <source>
        <dbReference type="Google" id="ProtNLM"/>
    </source>
</evidence>
<evidence type="ECO:0000256" key="1">
    <source>
        <dbReference type="SAM" id="MobiDB-lite"/>
    </source>
</evidence>
<feature type="compositionally biased region" description="Basic and acidic residues" evidence="1">
    <location>
        <begin position="1"/>
        <end position="10"/>
    </location>
</feature>
<sequence>MARITDDAGEKSGNVPRPRSYSENDAAYNGLRTSYRSSGEFRGLAFLEFETSSAAHAALTAYRISSEAPSIKSGLEYESHSQTNRFHRQHMKYKQHTKQPIDSPHQVLITEHRSEATTSQTNICAN</sequence>
<dbReference type="AlphaFoldDB" id="A0A3S5CDZ5"/>
<evidence type="ECO:0000313" key="3">
    <source>
        <dbReference type="Proteomes" id="UP000784294"/>
    </source>
</evidence>